<name>A0A0U2T4Y7_ACAPC</name>
<reference evidence="1" key="1">
    <citation type="journal article" date="2015" name="Sci. Rep.">
        <title>Spliced leader RNA trans-splicing discovered in copepods.</title>
        <authorList>
            <person name="Yang F."/>
            <person name="Xu D."/>
            <person name="Zhuang Y."/>
            <person name="Yi X."/>
            <person name="Huang Y."/>
            <person name="Chen H."/>
            <person name="Lin S."/>
            <person name="Campbell D.A."/>
            <person name="Sturm N.R."/>
            <person name="Liu G."/>
            <person name="Zhang H."/>
        </authorList>
    </citation>
    <scope>NUCLEOTIDE SEQUENCE</scope>
</reference>
<accession>A0A0U2T4Y7</accession>
<dbReference type="EMBL" id="KT754711">
    <property type="protein sequence ID" value="ALS04545.1"/>
    <property type="molecule type" value="mRNA"/>
</dbReference>
<dbReference type="AlphaFoldDB" id="A0A0U2T4Y7"/>
<organism evidence="1">
    <name type="scientific">Acartia pacifica</name>
    <name type="common">Copepod</name>
    <dbReference type="NCBI Taxonomy" id="335913"/>
    <lineage>
        <taxon>Eukaryota</taxon>
        <taxon>Metazoa</taxon>
        <taxon>Ecdysozoa</taxon>
        <taxon>Arthropoda</taxon>
        <taxon>Crustacea</taxon>
        <taxon>Multicrustacea</taxon>
        <taxon>Hexanauplia</taxon>
        <taxon>Copepoda</taxon>
        <taxon>Calanoida</taxon>
        <taxon>Acartiidae</taxon>
        <taxon>Acartia</taxon>
    </lineage>
</organism>
<evidence type="ECO:0000313" key="1">
    <source>
        <dbReference type="EMBL" id="ALS04545.1"/>
    </source>
</evidence>
<proteinExistence type="evidence at transcript level"/>
<protein>
    <submittedName>
        <fullName evidence="1">Uncharacterized protein</fullName>
    </submittedName>
</protein>
<sequence length="45" mass="5198">MNRAHYIHINISPFPEVNIEPIVRHISLINIISLINGYKMKLEVG</sequence>